<proteinExistence type="predicted"/>
<accession>A0AA87ZFH2</accession>
<dbReference type="InterPro" id="IPR012677">
    <property type="entry name" value="Nucleotide-bd_a/b_plait_sf"/>
</dbReference>
<dbReference type="GO" id="GO:0003743">
    <property type="term" value="F:translation initiation factor activity"/>
    <property type="evidence" value="ECO:0007669"/>
    <property type="project" value="UniProtKB-KW"/>
</dbReference>
<dbReference type="InterPro" id="IPR035979">
    <property type="entry name" value="RBD_domain_sf"/>
</dbReference>
<dbReference type="InterPro" id="IPR000504">
    <property type="entry name" value="RRM_dom"/>
</dbReference>
<dbReference type="FunFam" id="3.30.70.330:FF:000235">
    <property type="entry name" value="Eukaryotic translation initiation factor 3 subunit B"/>
    <property type="match status" value="1"/>
</dbReference>
<feature type="domain" description="RRM" evidence="6">
    <location>
        <begin position="52"/>
        <end position="138"/>
    </location>
</feature>
<keyword evidence="3 5" id="KW-0694">RNA-binding</keyword>
<sequence length="171" mass="19215">MAEDVEAKAEQLRRQLSSMDLNSDQNLPTISEERDVFYDDRGLVIDNIGFDSVVVVDNLPVVGGEEVQRLESDVRKIFGAVGVIKKDGFSMPVNPRTLENLGHCYIEFTTRQEAELATENINGYKYDKSKLSVTLYDDLNSFVDNTQELESYIAEGYERIAGIGDDVYTNS</sequence>
<keyword evidence="8" id="KW-1185">Reference proteome</keyword>
<dbReference type="GO" id="GO:0003723">
    <property type="term" value="F:RNA binding"/>
    <property type="evidence" value="ECO:0007669"/>
    <property type="project" value="UniProtKB-UniRule"/>
</dbReference>
<dbReference type="Proteomes" id="UP001187192">
    <property type="component" value="Unassembled WGS sequence"/>
</dbReference>
<gene>
    <name evidence="7" type="ORF">TIFTF001_002956</name>
</gene>
<evidence type="ECO:0000256" key="1">
    <source>
        <dbReference type="ARBA" id="ARBA00022490"/>
    </source>
</evidence>
<dbReference type="PANTHER" id="PTHR14068:SF0">
    <property type="entry name" value="EUKARYOTIC TRANSLATION INITIATION FACTOR 3 SUBUNIT B"/>
    <property type="match status" value="1"/>
</dbReference>
<dbReference type="Pfam" id="PF00076">
    <property type="entry name" value="RRM_1"/>
    <property type="match status" value="1"/>
</dbReference>
<dbReference type="SMART" id="SM00360">
    <property type="entry name" value="RRM"/>
    <property type="match status" value="1"/>
</dbReference>
<dbReference type="SUPFAM" id="SSF54928">
    <property type="entry name" value="RNA-binding domain, RBD"/>
    <property type="match status" value="1"/>
</dbReference>
<keyword evidence="4" id="KW-0648">Protein biosynthesis</keyword>
<dbReference type="GO" id="GO:0005852">
    <property type="term" value="C:eukaryotic translation initiation factor 3 complex"/>
    <property type="evidence" value="ECO:0007669"/>
    <property type="project" value="InterPro"/>
</dbReference>
<dbReference type="PROSITE" id="PS50102">
    <property type="entry name" value="RRM"/>
    <property type="match status" value="1"/>
</dbReference>
<evidence type="ECO:0000313" key="8">
    <source>
        <dbReference type="Proteomes" id="UP001187192"/>
    </source>
</evidence>
<comment type="caution">
    <text evidence="7">The sequence shown here is derived from an EMBL/GenBank/DDBJ whole genome shotgun (WGS) entry which is preliminary data.</text>
</comment>
<keyword evidence="1" id="KW-0963">Cytoplasm</keyword>
<protein>
    <recommendedName>
        <fullName evidence="6">RRM domain-containing protein</fullName>
    </recommendedName>
</protein>
<dbReference type="GO" id="GO:0031369">
    <property type="term" value="F:translation initiation factor binding"/>
    <property type="evidence" value="ECO:0007669"/>
    <property type="project" value="InterPro"/>
</dbReference>
<reference evidence="7" key="1">
    <citation type="submission" date="2023-07" db="EMBL/GenBank/DDBJ databases">
        <title>draft genome sequence of fig (Ficus carica).</title>
        <authorList>
            <person name="Takahashi T."/>
            <person name="Nishimura K."/>
        </authorList>
    </citation>
    <scope>NUCLEOTIDE SEQUENCE</scope>
</reference>
<dbReference type="InterPro" id="IPR011400">
    <property type="entry name" value="EIF3B"/>
</dbReference>
<organism evidence="7 8">
    <name type="scientific">Ficus carica</name>
    <name type="common">Common fig</name>
    <dbReference type="NCBI Taxonomy" id="3494"/>
    <lineage>
        <taxon>Eukaryota</taxon>
        <taxon>Viridiplantae</taxon>
        <taxon>Streptophyta</taxon>
        <taxon>Embryophyta</taxon>
        <taxon>Tracheophyta</taxon>
        <taxon>Spermatophyta</taxon>
        <taxon>Magnoliopsida</taxon>
        <taxon>eudicotyledons</taxon>
        <taxon>Gunneridae</taxon>
        <taxon>Pentapetalae</taxon>
        <taxon>rosids</taxon>
        <taxon>fabids</taxon>
        <taxon>Rosales</taxon>
        <taxon>Moraceae</taxon>
        <taxon>Ficeae</taxon>
        <taxon>Ficus</taxon>
    </lineage>
</organism>
<evidence type="ECO:0000256" key="4">
    <source>
        <dbReference type="ARBA" id="ARBA00022917"/>
    </source>
</evidence>
<evidence type="ECO:0000313" key="7">
    <source>
        <dbReference type="EMBL" id="GMN30765.1"/>
    </source>
</evidence>
<dbReference type="PANTHER" id="PTHR14068">
    <property type="entry name" value="EUKARYOTIC TRANSLATION INITIATION FACTOR 3 EIF3 -RELATED"/>
    <property type="match status" value="1"/>
</dbReference>
<name>A0AA87ZFH2_FICCA</name>
<evidence type="ECO:0000256" key="2">
    <source>
        <dbReference type="ARBA" id="ARBA00022540"/>
    </source>
</evidence>
<evidence type="ECO:0000256" key="5">
    <source>
        <dbReference type="PROSITE-ProRule" id="PRU00176"/>
    </source>
</evidence>
<dbReference type="AlphaFoldDB" id="A0AA87ZFH2"/>
<evidence type="ECO:0000259" key="6">
    <source>
        <dbReference type="PROSITE" id="PS50102"/>
    </source>
</evidence>
<keyword evidence="2" id="KW-0396">Initiation factor</keyword>
<dbReference type="Gene3D" id="3.30.70.330">
    <property type="match status" value="1"/>
</dbReference>
<dbReference type="EMBL" id="BTGU01000003">
    <property type="protein sequence ID" value="GMN30765.1"/>
    <property type="molecule type" value="Genomic_DNA"/>
</dbReference>
<evidence type="ECO:0000256" key="3">
    <source>
        <dbReference type="ARBA" id="ARBA00022884"/>
    </source>
</evidence>